<evidence type="ECO:0000256" key="2">
    <source>
        <dbReference type="SAM" id="SignalP"/>
    </source>
</evidence>
<evidence type="ECO:0000259" key="3">
    <source>
        <dbReference type="PROSITE" id="PS51272"/>
    </source>
</evidence>
<protein>
    <submittedName>
        <fullName evidence="4">S-layer homology domain-containing protein</fullName>
    </submittedName>
</protein>
<sequence length="797" mass="84298">MKKKILATTVAASLTVASFAGLPLSQKGLFEKAGFGSTAHAATLDDVEAKLKLLQSYLDWEEGEKAAVEAADAKLKTLTDPALVELLTKKLVDDGDKKAVLKLFTQLDPFFKTNKASLVAYLNNKEVRATLTKLQEAADVDLLQSEVTTDDVLNYVSLFQSELLTRLATADIESLAKLATNDKEELKKIVKESAQAVLDRDNKFNDLLKGLEIGAEELAQTSLNFIKEVDPENAAVYSLGLAALRYKIAQSSNSSYSTSSGTYSISFDVKGIKIPDSLLEVGFTPSDRGVAVSYNSGIITAKVTQAGASVTGEVYGRLKLGATELDKKLIVKKTVTVSKEEEKSSGGGGGGGGGFSSSNDPAVDAVSKELDNAAAELAKLEGNAKQAYLDGLVTKAAEAVAKAANLDLSNKIVVTDGKAELKLDAADLVKQIKNVLDQVKLLGDKLDKLGAKADLSKKLELKLNLGTVNATAISLPLAKSVLEAAKNGNFANVAIQVNGVGVALQPSAFNADTTLAIQTQDASAIKDVTDLPVASKVYEFTITVDGKTVSTFSAPIVLSLPVDDVSKFDKEKLTLAKIVGGKLEYYGGLYNAATKQLSQNRSSFSSYTVVENNVTFDDTLSVQAWAGRQIEVTAAKGIVEGRGDKQFVPNDNVTRAEFAKMIVNTFGLQAANASESFDDVNDSDWFQPYVASAVKHGLVNGRSEGKFEPNGKITRAEMATIAARALTSVKDLAAVKDADAALKGFVDAADVNESLKSGVALSASAGIIVGEEGDKFNPNANSTRAQAAVVIYRLLNK</sequence>
<feature type="coiled-coil region" evidence="1">
    <location>
        <begin position="363"/>
        <end position="390"/>
    </location>
</feature>
<evidence type="ECO:0000313" key="4">
    <source>
        <dbReference type="EMBL" id="MEK8126910.1"/>
    </source>
</evidence>
<dbReference type="PROSITE" id="PS51272">
    <property type="entry name" value="SLH"/>
    <property type="match status" value="3"/>
</dbReference>
<proteinExistence type="predicted"/>
<comment type="caution">
    <text evidence="4">The sequence shown here is derived from an EMBL/GenBank/DDBJ whole genome shotgun (WGS) entry which is preliminary data.</text>
</comment>
<organism evidence="4 5">
    <name type="scientific">Paenibacillus filicis</name>
    <dbReference type="NCBI Taxonomy" id="669464"/>
    <lineage>
        <taxon>Bacteria</taxon>
        <taxon>Bacillati</taxon>
        <taxon>Bacillota</taxon>
        <taxon>Bacilli</taxon>
        <taxon>Bacillales</taxon>
        <taxon>Paenibacillaceae</taxon>
        <taxon>Paenibacillus</taxon>
    </lineage>
</organism>
<dbReference type="RefSeq" id="WP_341413954.1">
    <property type="nucleotide sequence ID" value="NZ_JBBPCC010000001.1"/>
</dbReference>
<feature type="signal peptide" evidence="2">
    <location>
        <begin position="1"/>
        <end position="20"/>
    </location>
</feature>
<reference evidence="4 5" key="1">
    <citation type="submission" date="2024-04" db="EMBL/GenBank/DDBJ databases">
        <title>draft genome sequnece of Paenibacillus filicis.</title>
        <authorList>
            <person name="Kim D.-U."/>
        </authorList>
    </citation>
    <scope>NUCLEOTIDE SEQUENCE [LARGE SCALE GENOMIC DNA]</scope>
    <source>
        <strain evidence="4 5">KACC14197</strain>
    </source>
</reference>
<dbReference type="PANTHER" id="PTHR43308:SF5">
    <property type="entry name" value="S-LAYER PROTEIN _ PEPTIDOGLYCAN ENDO-BETA-N-ACETYLGLUCOSAMINIDASE"/>
    <property type="match status" value="1"/>
</dbReference>
<feature type="domain" description="SLH" evidence="3">
    <location>
        <begin position="742"/>
        <end position="797"/>
    </location>
</feature>
<feature type="domain" description="SLH" evidence="3">
    <location>
        <begin position="613"/>
        <end position="672"/>
    </location>
</feature>
<dbReference type="InterPro" id="IPR051465">
    <property type="entry name" value="Cell_Envelope_Struct_Comp"/>
</dbReference>
<dbReference type="EMBL" id="JBBPCC010000001">
    <property type="protein sequence ID" value="MEK8126910.1"/>
    <property type="molecule type" value="Genomic_DNA"/>
</dbReference>
<evidence type="ECO:0000313" key="5">
    <source>
        <dbReference type="Proteomes" id="UP001469365"/>
    </source>
</evidence>
<feature type="chain" id="PRO_5047417531" evidence="2">
    <location>
        <begin position="21"/>
        <end position="797"/>
    </location>
</feature>
<dbReference type="Pfam" id="PF00395">
    <property type="entry name" value="SLH"/>
    <property type="match status" value="3"/>
</dbReference>
<gene>
    <name evidence="4" type="ORF">WMW72_03205</name>
</gene>
<keyword evidence="2" id="KW-0732">Signal</keyword>
<evidence type="ECO:0000256" key="1">
    <source>
        <dbReference type="SAM" id="Coils"/>
    </source>
</evidence>
<keyword evidence="5" id="KW-1185">Reference proteome</keyword>
<dbReference type="InterPro" id="IPR001119">
    <property type="entry name" value="SLH_dom"/>
</dbReference>
<name>A0ABU9DDI0_9BACL</name>
<dbReference type="Proteomes" id="UP001469365">
    <property type="component" value="Unassembled WGS sequence"/>
</dbReference>
<dbReference type="PANTHER" id="PTHR43308">
    <property type="entry name" value="OUTER MEMBRANE PROTEIN ALPHA-RELATED"/>
    <property type="match status" value="1"/>
</dbReference>
<keyword evidence="1" id="KW-0175">Coiled coil</keyword>
<feature type="domain" description="SLH" evidence="3">
    <location>
        <begin position="673"/>
        <end position="736"/>
    </location>
</feature>
<accession>A0ABU9DDI0</accession>